<dbReference type="EMBL" id="SRXW01000002">
    <property type="protein sequence ID" value="TGY89001.1"/>
    <property type="molecule type" value="Genomic_DNA"/>
</dbReference>
<feature type="domain" description="Thiamine phosphate synthase/TenI" evidence="1">
    <location>
        <begin position="46"/>
        <end position="202"/>
    </location>
</feature>
<reference evidence="2 3" key="1">
    <citation type="journal article" date="2017" name="Int. J. Syst. Evol. Microbiol.">
        <title>Marinicauda algicola sp. nov., isolated from a marine red alga Rhodosorus marinus.</title>
        <authorList>
            <person name="Jeong S.E."/>
            <person name="Jeon S.H."/>
            <person name="Chun B.H."/>
            <person name="Kim D.W."/>
            <person name="Jeon C.O."/>
        </authorList>
    </citation>
    <scope>NUCLEOTIDE SEQUENCE [LARGE SCALE GENOMIC DNA]</scope>
    <source>
        <strain evidence="2 3">JCM 31718</strain>
    </source>
</reference>
<dbReference type="Pfam" id="PF02581">
    <property type="entry name" value="TMP-TENI"/>
    <property type="match status" value="1"/>
</dbReference>
<organism evidence="2 3">
    <name type="scientific">Marinicauda algicola</name>
    <dbReference type="NCBI Taxonomy" id="2029849"/>
    <lineage>
        <taxon>Bacteria</taxon>
        <taxon>Pseudomonadati</taxon>
        <taxon>Pseudomonadota</taxon>
        <taxon>Alphaproteobacteria</taxon>
        <taxon>Maricaulales</taxon>
        <taxon>Maricaulaceae</taxon>
        <taxon>Marinicauda</taxon>
    </lineage>
</organism>
<dbReference type="GO" id="GO:0009228">
    <property type="term" value="P:thiamine biosynthetic process"/>
    <property type="evidence" value="ECO:0007669"/>
    <property type="project" value="UniProtKB-KW"/>
</dbReference>
<evidence type="ECO:0000313" key="2">
    <source>
        <dbReference type="EMBL" id="TGY89001.1"/>
    </source>
</evidence>
<name>A0A4S2H163_9PROT</name>
<dbReference type="Proteomes" id="UP000308054">
    <property type="component" value="Unassembled WGS sequence"/>
</dbReference>
<dbReference type="OrthoDB" id="7630333at2"/>
<dbReference type="AlphaFoldDB" id="A0A4S2H163"/>
<evidence type="ECO:0000313" key="3">
    <source>
        <dbReference type="Proteomes" id="UP000308054"/>
    </source>
</evidence>
<dbReference type="CDD" id="cd00564">
    <property type="entry name" value="TMP_TenI"/>
    <property type="match status" value="1"/>
</dbReference>
<gene>
    <name evidence="2" type="ORF">E5163_07665</name>
</gene>
<dbReference type="InterPro" id="IPR022998">
    <property type="entry name" value="ThiamineP_synth_TenI"/>
</dbReference>
<dbReference type="InterPro" id="IPR036206">
    <property type="entry name" value="ThiamineP_synth_sf"/>
</dbReference>
<dbReference type="SUPFAM" id="SSF51391">
    <property type="entry name" value="Thiamin phosphate synthase"/>
    <property type="match status" value="1"/>
</dbReference>
<sequence length="207" mass="21584">MSSQGTYDDVAALARAAGRRFTPRAGLPAFFALTDPERTPDPLALARVLPGGAGLVLRHFGREDQIALAGPLARLCRSRGLVFLVANDGELARSVKAQGVHWPQACAHRARAWARRRPDWLMTASAHDHVAASAPGTGIAAVFLSPVFQSASPSAGPPLGAVRAGRIARGARVPVYALGGVNSRTLGGLDNRIFSGVCAVSAQPLEP</sequence>
<protein>
    <submittedName>
        <fullName evidence="2">Thiamine phosphate synthase</fullName>
    </submittedName>
</protein>
<accession>A0A4S2H163</accession>
<dbReference type="InterPro" id="IPR013785">
    <property type="entry name" value="Aldolase_TIM"/>
</dbReference>
<evidence type="ECO:0000259" key="1">
    <source>
        <dbReference type="Pfam" id="PF02581"/>
    </source>
</evidence>
<dbReference type="RefSeq" id="WP_135995540.1">
    <property type="nucleotide sequence ID" value="NZ_CP071057.1"/>
</dbReference>
<comment type="caution">
    <text evidence="2">The sequence shown here is derived from an EMBL/GenBank/DDBJ whole genome shotgun (WGS) entry which is preliminary data.</text>
</comment>
<proteinExistence type="predicted"/>
<dbReference type="Gene3D" id="3.20.20.70">
    <property type="entry name" value="Aldolase class I"/>
    <property type="match status" value="1"/>
</dbReference>
<keyword evidence="3" id="KW-1185">Reference proteome</keyword>